<dbReference type="NCBIfam" id="TIGR03347">
    <property type="entry name" value="VI_chp_1"/>
    <property type="match status" value="1"/>
</dbReference>
<keyword evidence="2" id="KW-1185">Reference proteome</keyword>
<evidence type="ECO:0008006" key="3">
    <source>
        <dbReference type="Google" id="ProtNLM"/>
    </source>
</evidence>
<evidence type="ECO:0000313" key="2">
    <source>
        <dbReference type="Proteomes" id="UP000033067"/>
    </source>
</evidence>
<organism evidence="1 2">
    <name type="scientific">Pseudoxanthomonas suwonensis</name>
    <dbReference type="NCBI Taxonomy" id="314722"/>
    <lineage>
        <taxon>Bacteria</taxon>
        <taxon>Pseudomonadati</taxon>
        <taxon>Pseudomonadota</taxon>
        <taxon>Gammaproteobacteria</taxon>
        <taxon>Lysobacterales</taxon>
        <taxon>Lysobacteraceae</taxon>
        <taxon>Pseudoxanthomonas</taxon>
    </lineage>
</organism>
<dbReference type="Proteomes" id="UP000033067">
    <property type="component" value="Chromosome"/>
</dbReference>
<dbReference type="PANTHER" id="PTHR35564">
    <property type="match status" value="1"/>
</dbReference>
<gene>
    <name evidence="1" type="ORF">WQ53_03150</name>
</gene>
<dbReference type="EMBL" id="CP011144">
    <property type="protein sequence ID" value="AKC85905.1"/>
    <property type="molecule type" value="Genomic_DNA"/>
</dbReference>
<evidence type="ECO:0000313" key="1">
    <source>
        <dbReference type="EMBL" id="AKC85905.1"/>
    </source>
</evidence>
<protein>
    <recommendedName>
        <fullName evidence="3">Type VI secretion system baseplate subunit TssG</fullName>
    </recommendedName>
</protein>
<dbReference type="PATRIC" id="fig|314722.6.peg.659"/>
<dbReference type="InterPro" id="IPR010732">
    <property type="entry name" value="T6SS_TssG-like"/>
</dbReference>
<sequence length="372" mass="40760">MSATVPGQDQADAARAVPGALRAQAPIEGLLADPTRYRFFQAVRLLYHDRKLDGTRLGAVDPVRFGVTESLTFPPNEIHDLRDADADGSGEARMIVNFFGLTGPSGVLPYTYTRWLIARARRRDYGPRDFMDMFNHRLLLLFWHAWRKHRPDIELEFGNTRGLPRHVFDLVGMGTPTLFRQLHTGDGEEGAGGGRARLPAAALAYYSGLITQRPHGLGSISQVVGDVVGAPVAAHGCFGNWQAIASGDRTRLGRSAHALGDGCVLGTRFWDRQTTVQLVVGPLDRRRFERLLPSGSLLGGLVELTRFLTGLALDLRIRLALRADAVPPLVLGSQGAQRARLGWNTWLSGRTSASPADEAEFHFHAMGGESWQ</sequence>
<dbReference type="RefSeq" id="WP_052630321.1">
    <property type="nucleotide sequence ID" value="NZ_CP011144.1"/>
</dbReference>
<dbReference type="PANTHER" id="PTHR35564:SF4">
    <property type="entry name" value="CYTOPLASMIC PROTEIN"/>
    <property type="match status" value="1"/>
</dbReference>
<reference evidence="1 2" key="1">
    <citation type="journal article" date="2015" name="Genome Announc.">
        <title>Complete Genome Sequence of Pseudoxanthomonas suwonensis Strain J1, a Cellulose-Degrading Bacterium Isolated from Leaf- and Wood-Enriched Soil.</title>
        <authorList>
            <person name="Hou L."/>
            <person name="Jiang J."/>
            <person name="Xu Z."/>
            <person name="Zhou Y."/>
            <person name="Leung F.C."/>
        </authorList>
    </citation>
    <scope>NUCLEOTIDE SEQUENCE [LARGE SCALE GENOMIC DNA]</scope>
    <source>
        <strain evidence="1 2">J1</strain>
    </source>
</reference>
<dbReference type="AlphaFoldDB" id="A0A0E3UMB8"/>
<name>A0A0E3UMB8_9GAMM</name>
<accession>A0A0E3UMB8</accession>
<dbReference type="Pfam" id="PF06996">
    <property type="entry name" value="T6SS_TssG"/>
    <property type="match status" value="1"/>
</dbReference>
<proteinExistence type="predicted"/>
<dbReference type="KEGG" id="psuw:WQ53_03150"/>
<dbReference type="OrthoDB" id="1523296at2"/>